<dbReference type="Gene3D" id="3.30.565.10">
    <property type="entry name" value="Histidine kinase-like ATPase, C-terminal domain"/>
    <property type="match status" value="1"/>
</dbReference>
<dbReference type="Gene3D" id="1.20.5.1930">
    <property type="match status" value="1"/>
</dbReference>
<dbReference type="Proteomes" id="UP000199103">
    <property type="component" value="Chromosome I"/>
</dbReference>
<sequence length="444" mass="46890">MRHAELEQHAERQKLLSALLRFVAAVAIAYYIVVSGGFARSAWTGVACAVAIVATMASVALTWAPARNLWSLIIRITMVVSGGLVTALIGVPGWIVLGVGAVNIIGIVGIDLWIGVLAVAAGGVPIVVGAVLSRDNLEQVLLTLCSVVGIGVVGYSRRLTRVRRAQEQALVERSRQLEQRSLEVIEQTERARTETARVAALEERARIARDLHDVLAHSLGGLVVQLEAADAVLSAGGDREQVAARVRTSRRLAVDGLQEARAAVRELRADQDGPGADEGASEDTAQLDVVDAVLGVVRGPVGIQLRFDLDVVGQRRPVPATVAAVFAAVARESLTNINKHGSGRSAGSLIFTDDTIRLEMINAVPTSAEPERAGLADTGGGYGLSGMHRRLSDIGGTLTAGRRGDRWVVSALWPATTGPEDDHVDAAERDDDRAGRSTRGNGEV</sequence>
<keyword evidence="13" id="KW-1185">Reference proteome</keyword>
<dbReference type="GO" id="GO:0046983">
    <property type="term" value="F:protein dimerization activity"/>
    <property type="evidence" value="ECO:0007669"/>
    <property type="project" value="InterPro"/>
</dbReference>
<reference evidence="12 13" key="1">
    <citation type="submission" date="2016-10" db="EMBL/GenBank/DDBJ databases">
        <authorList>
            <person name="de Groot N.N."/>
        </authorList>
    </citation>
    <scope>NUCLEOTIDE SEQUENCE [LARGE SCALE GENOMIC DNA]</scope>
    <source>
        <strain evidence="12 13">DSM 21800</strain>
    </source>
</reference>
<protein>
    <recommendedName>
        <fullName evidence="2">histidine kinase</fullName>
        <ecNumber evidence="2">2.7.13.3</ecNumber>
    </recommendedName>
</protein>
<keyword evidence="8" id="KW-0902">Two-component regulatory system</keyword>
<evidence type="ECO:0000256" key="8">
    <source>
        <dbReference type="ARBA" id="ARBA00023012"/>
    </source>
</evidence>
<dbReference type="PANTHER" id="PTHR24421">
    <property type="entry name" value="NITRATE/NITRITE SENSOR PROTEIN NARX-RELATED"/>
    <property type="match status" value="1"/>
</dbReference>
<dbReference type="GO" id="GO:0016020">
    <property type="term" value="C:membrane"/>
    <property type="evidence" value="ECO:0007669"/>
    <property type="project" value="InterPro"/>
</dbReference>
<feature type="transmembrane region" description="Helical" evidence="10">
    <location>
        <begin position="139"/>
        <end position="156"/>
    </location>
</feature>
<evidence type="ECO:0000256" key="2">
    <source>
        <dbReference type="ARBA" id="ARBA00012438"/>
    </source>
</evidence>
<keyword evidence="10" id="KW-0812">Transmembrane</keyword>
<feature type="region of interest" description="Disordered" evidence="9">
    <location>
        <begin position="414"/>
        <end position="444"/>
    </location>
</feature>
<keyword evidence="6 12" id="KW-0418">Kinase</keyword>
<feature type="transmembrane region" description="Helical" evidence="10">
    <location>
        <begin position="46"/>
        <end position="66"/>
    </location>
</feature>
<evidence type="ECO:0000256" key="4">
    <source>
        <dbReference type="ARBA" id="ARBA00022679"/>
    </source>
</evidence>
<dbReference type="InterPro" id="IPR036890">
    <property type="entry name" value="HATPase_C_sf"/>
</dbReference>
<comment type="catalytic activity">
    <reaction evidence="1">
        <text>ATP + protein L-histidine = ADP + protein N-phospho-L-histidine.</text>
        <dbReference type="EC" id="2.7.13.3"/>
    </reaction>
</comment>
<dbReference type="InterPro" id="IPR050482">
    <property type="entry name" value="Sensor_HK_TwoCompSys"/>
</dbReference>
<keyword evidence="10" id="KW-0472">Membrane</keyword>
<evidence type="ECO:0000256" key="9">
    <source>
        <dbReference type="SAM" id="MobiDB-lite"/>
    </source>
</evidence>
<dbReference type="OrthoDB" id="227596at2"/>
<evidence type="ECO:0000313" key="12">
    <source>
        <dbReference type="EMBL" id="SDS08552.1"/>
    </source>
</evidence>
<keyword evidence="7" id="KW-0067">ATP-binding</keyword>
<keyword evidence="3" id="KW-0597">Phosphoprotein</keyword>
<evidence type="ECO:0000259" key="11">
    <source>
        <dbReference type="Pfam" id="PF07730"/>
    </source>
</evidence>
<feature type="domain" description="Signal transduction histidine kinase subgroup 3 dimerisation and phosphoacceptor" evidence="11">
    <location>
        <begin position="203"/>
        <end position="271"/>
    </location>
</feature>
<feature type="transmembrane region" description="Helical" evidence="10">
    <location>
        <begin position="112"/>
        <end position="133"/>
    </location>
</feature>
<keyword evidence="4" id="KW-0808">Transferase</keyword>
<gene>
    <name evidence="12" type="ORF">SAMN04489812_0837</name>
</gene>
<keyword evidence="10" id="KW-1133">Transmembrane helix</keyword>
<accession>A0A1H1PBF8</accession>
<evidence type="ECO:0000256" key="1">
    <source>
        <dbReference type="ARBA" id="ARBA00000085"/>
    </source>
</evidence>
<organism evidence="12 13">
    <name type="scientific">Microlunatus soli</name>
    <dbReference type="NCBI Taxonomy" id="630515"/>
    <lineage>
        <taxon>Bacteria</taxon>
        <taxon>Bacillati</taxon>
        <taxon>Actinomycetota</taxon>
        <taxon>Actinomycetes</taxon>
        <taxon>Propionibacteriales</taxon>
        <taxon>Propionibacteriaceae</taxon>
        <taxon>Microlunatus</taxon>
    </lineage>
</organism>
<dbReference type="EMBL" id="LT629772">
    <property type="protein sequence ID" value="SDS08552.1"/>
    <property type="molecule type" value="Genomic_DNA"/>
</dbReference>
<feature type="transmembrane region" description="Helical" evidence="10">
    <location>
        <begin position="72"/>
        <end position="105"/>
    </location>
</feature>
<dbReference type="RefSeq" id="WP_091520328.1">
    <property type="nucleotide sequence ID" value="NZ_LT629772.1"/>
</dbReference>
<feature type="transmembrane region" description="Helical" evidence="10">
    <location>
        <begin position="15"/>
        <end position="34"/>
    </location>
</feature>
<dbReference type="GO" id="GO:0005524">
    <property type="term" value="F:ATP binding"/>
    <property type="evidence" value="ECO:0007669"/>
    <property type="project" value="UniProtKB-KW"/>
</dbReference>
<dbReference type="PANTHER" id="PTHR24421:SF10">
    <property type="entry name" value="NITRATE_NITRITE SENSOR PROTEIN NARQ"/>
    <property type="match status" value="1"/>
</dbReference>
<dbReference type="AlphaFoldDB" id="A0A1H1PBF8"/>
<evidence type="ECO:0000313" key="13">
    <source>
        <dbReference type="Proteomes" id="UP000199103"/>
    </source>
</evidence>
<dbReference type="GO" id="GO:0000155">
    <property type="term" value="F:phosphorelay sensor kinase activity"/>
    <property type="evidence" value="ECO:0007669"/>
    <property type="project" value="InterPro"/>
</dbReference>
<evidence type="ECO:0000256" key="7">
    <source>
        <dbReference type="ARBA" id="ARBA00022840"/>
    </source>
</evidence>
<keyword evidence="5" id="KW-0547">Nucleotide-binding</keyword>
<evidence type="ECO:0000256" key="6">
    <source>
        <dbReference type="ARBA" id="ARBA00022777"/>
    </source>
</evidence>
<evidence type="ECO:0000256" key="10">
    <source>
        <dbReference type="SAM" id="Phobius"/>
    </source>
</evidence>
<feature type="compositionally biased region" description="Basic and acidic residues" evidence="9">
    <location>
        <begin position="420"/>
        <end position="435"/>
    </location>
</feature>
<evidence type="ECO:0000256" key="5">
    <source>
        <dbReference type="ARBA" id="ARBA00022741"/>
    </source>
</evidence>
<dbReference type="Pfam" id="PF07730">
    <property type="entry name" value="HisKA_3"/>
    <property type="match status" value="1"/>
</dbReference>
<dbReference type="EC" id="2.7.13.3" evidence="2"/>
<dbReference type="InterPro" id="IPR011712">
    <property type="entry name" value="Sig_transdc_His_kin_sub3_dim/P"/>
</dbReference>
<name>A0A1H1PBF8_9ACTN</name>
<proteinExistence type="predicted"/>
<evidence type="ECO:0000256" key="3">
    <source>
        <dbReference type="ARBA" id="ARBA00022553"/>
    </source>
</evidence>
<dbReference type="STRING" id="630515.SAMN04489812_0837"/>